<dbReference type="PATRIC" id="fig|1158612.3.peg.2195"/>
<sequence>MKVKSKGIDKIKLLQALTTIVTGIIMLNAVLKKSKNK</sequence>
<reference evidence="2 3" key="1">
    <citation type="submission" date="2013-02" db="EMBL/GenBank/DDBJ databases">
        <title>The Genome Sequence of Enterococcus caccae BAA-1240.</title>
        <authorList>
            <consortium name="The Broad Institute Genome Sequencing Platform"/>
            <consortium name="The Broad Institute Genome Sequencing Center for Infectious Disease"/>
            <person name="Earl A.M."/>
            <person name="Gilmore M.S."/>
            <person name="Lebreton F."/>
            <person name="Walker B."/>
            <person name="Young S.K."/>
            <person name="Zeng Q."/>
            <person name="Gargeya S."/>
            <person name="Fitzgerald M."/>
            <person name="Haas B."/>
            <person name="Abouelleil A."/>
            <person name="Alvarado L."/>
            <person name="Arachchi H.M."/>
            <person name="Berlin A.M."/>
            <person name="Chapman S.B."/>
            <person name="Dewar J."/>
            <person name="Goldberg J."/>
            <person name="Griggs A."/>
            <person name="Gujja S."/>
            <person name="Hansen M."/>
            <person name="Howarth C."/>
            <person name="Imamovic A."/>
            <person name="Larimer J."/>
            <person name="McCowan C."/>
            <person name="Murphy C."/>
            <person name="Neiman D."/>
            <person name="Pearson M."/>
            <person name="Priest M."/>
            <person name="Roberts A."/>
            <person name="Saif S."/>
            <person name="Shea T."/>
            <person name="Sisk P."/>
            <person name="Sykes S."/>
            <person name="Wortman J."/>
            <person name="Nusbaum C."/>
            <person name="Birren B."/>
        </authorList>
    </citation>
    <scope>NUCLEOTIDE SEQUENCE [LARGE SCALE GENOMIC DNA]</scope>
    <source>
        <strain evidence="2 3">ATCC BAA-1240</strain>
    </source>
</reference>
<organism evidence="2 3">
    <name type="scientific">Enterococcus caccae ATCC BAA-1240</name>
    <dbReference type="NCBI Taxonomy" id="1158612"/>
    <lineage>
        <taxon>Bacteria</taxon>
        <taxon>Bacillati</taxon>
        <taxon>Bacillota</taxon>
        <taxon>Bacilli</taxon>
        <taxon>Lactobacillales</taxon>
        <taxon>Enterococcaceae</taxon>
        <taxon>Enterococcus</taxon>
    </lineage>
</organism>
<proteinExistence type="predicted"/>
<keyword evidence="1" id="KW-1133">Transmembrane helix</keyword>
<dbReference type="AlphaFoldDB" id="R3WQS3"/>
<gene>
    <name evidence="2" type="ORF">UC7_02234</name>
</gene>
<keyword evidence="3" id="KW-1185">Reference proteome</keyword>
<name>R3WQS3_9ENTE</name>
<accession>R3WQS3</accession>
<feature type="transmembrane region" description="Helical" evidence="1">
    <location>
        <begin position="12"/>
        <end position="31"/>
    </location>
</feature>
<protein>
    <submittedName>
        <fullName evidence="2">Uncharacterized protein</fullName>
    </submittedName>
</protein>
<evidence type="ECO:0000313" key="3">
    <source>
        <dbReference type="Proteomes" id="UP000013840"/>
    </source>
</evidence>
<keyword evidence="1" id="KW-0812">Transmembrane</keyword>
<evidence type="ECO:0000313" key="2">
    <source>
        <dbReference type="EMBL" id="EOL44190.1"/>
    </source>
</evidence>
<dbReference type="Proteomes" id="UP000013840">
    <property type="component" value="Unassembled WGS sequence"/>
</dbReference>
<comment type="caution">
    <text evidence="2">The sequence shown here is derived from an EMBL/GenBank/DDBJ whole genome shotgun (WGS) entry which is preliminary data.</text>
</comment>
<dbReference type="EMBL" id="AJAU01000020">
    <property type="protein sequence ID" value="EOL44190.1"/>
    <property type="molecule type" value="Genomic_DNA"/>
</dbReference>
<keyword evidence="1" id="KW-0472">Membrane</keyword>
<evidence type="ECO:0000256" key="1">
    <source>
        <dbReference type="SAM" id="Phobius"/>
    </source>
</evidence>